<dbReference type="Pfam" id="PF02219">
    <property type="entry name" value="MTHFR"/>
    <property type="match status" value="1"/>
</dbReference>
<dbReference type="PANTHER" id="PTHR45754:SF3">
    <property type="entry name" value="METHYLENETETRAHYDROFOLATE REDUCTASE (NADPH)"/>
    <property type="match status" value="1"/>
</dbReference>
<dbReference type="GO" id="GO:0004489">
    <property type="term" value="F:methylenetetrahydrofolate reductase [NAD(P)H] activity"/>
    <property type="evidence" value="ECO:0007669"/>
    <property type="project" value="InterPro"/>
</dbReference>
<keyword evidence="5" id="KW-0274">FAD</keyword>
<dbReference type="GO" id="GO:0035999">
    <property type="term" value="P:tetrahydrofolate interconversion"/>
    <property type="evidence" value="ECO:0007669"/>
    <property type="project" value="UniProtKB-UniPathway"/>
</dbReference>
<evidence type="ECO:0000313" key="9">
    <source>
        <dbReference type="Proteomes" id="UP000186817"/>
    </source>
</evidence>
<keyword evidence="4" id="KW-0285">Flavoprotein</keyword>
<gene>
    <name evidence="8" type="ORF">AK812_SmicGene43864</name>
</gene>
<dbReference type="UniPathway" id="UPA00193"/>
<name>A0A1Q9C047_SYMMI</name>
<dbReference type="EMBL" id="LSRX01002093">
    <property type="protein sequence ID" value="OLP76230.1"/>
    <property type="molecule type" value="Genomic_DNA"/>
</dbReference>
<sequence>MAQQLEGHQKISDLVTQVLMHALGPLFSDFASGPSSTPERALQLTSKAKNHFGVLAGMHLNCTNKSSEMTGNALLKCKQRGVHGHPLGTAGGFSSALDLLKFIRQNHDDYFSVSVVDSDAKFMVRFSDVGKTVLAMIYAGRPMRCLGRLLAHPRLRGGLMGQRRVAFRVLVRSLLVPAPPPPGTRRARRVPQPAQGRFANGPSPSGRSSRFGSLTSNAKLSLKMAIVFSTPWHCTPS</sequence>
<comment type="pathway">
    <text evidence="2">One-carbon metabolism; tetrahydrofolate interconversion.</text>
</comment>
<evidence type="ECO:0000256" key="1">
    <source>
        <dbReference type="ARBA" id="ARBA00001974"/>
    </source>
</evidence>
<comment type="caution">
    <text evidence="8">The sequence shown here is derived from an EMBL/GenBank/DDBJ whole genome shotgun (WGS) entry which is preliminary data.</text>
</comment>
<organism evidence="8 9">
    <name type="scientific">Symbiodinium microadriaticum</name>
    <name type="common">Dinoflagellate</name>
    <name type="synonym">Zooxanthella microadriatica</name>
    <dbReference type="NCBI Taxonomy" id="2951"/>
    <lineage>
        <taxon>Eukaryota</taxon>
        <taxon>Sar</taxon>
        <taxon>Alveolata</taxon>
        <taxon>Dinophyceae</taxon>
        <taxon>Suessiales</taxon>
        <taxon>Symbiodiniaceae</taxon>
        <taxon>Symbiodinium</taxon>
    </lineage>
</organism>
<comment type="cofactor">
    <cofactor evidence="1">
        <name>FAD</name>
        <dbReference type="ChEBI" id="CHEBI:57692"/>
    </cofactor>
</comment>
<evidence type="ECO:0000256" key="3">
    <source>
        <dbReference type="ARBA" id="ARBA00006743"/>
    </source>
</evidence>
<dbReference type="InterPro" id="IPR003171">
    <property type="entry name" value="Mehydrof_redctse-like"/>
</dbReference>
<dbReference type="PANTHER" id="PTHR45754">
    <property type="entry name" value="METHYLENETETRAHYDROFOLATE REDUCTASE"/>
    <property type="match status" value="1"/>
</dbReference>
<evidence type="ECO:0000256" key="6">
    <source>
        <dbReference type="ARBA" id="ARBA00023002"/>
    </source>
</evidence>
<dbReference type="Gene3D" id="3.20.20.220">
    <property type="match status" value="1"/>
</dbReference>
<reference evidence="8 9" key="1">
    <citation type="submission" date="2016-02" db="EMBL/GenBank/DDBJ databases">
        <title>Genome analysis of coral dinoflagellate symbionts highlights evolutionary adaptations to a symbiotic lifestyle.</title>
        <authorList>
            <person name="Aranda M."/>
            <person name="Li Y."/>
            <person name="Liew Y.J."/>
            <person name="Baumgarten S."/>
            <person name="Simakov O."/>
            <person name="Wilson M."/>
            <person name="Piel J."/>
            <person name="Ashoor H."/>
            <person name="Bougouffa S."/>
            <person name="Bajic V.B."/>
            <person name="Ryu T."/>
            <person name="Ravasi T."/>
            <person name="Bayer T."/>
            <person name="Micklem G."/>
            <person name="Kim H."/>
            <person name="Bhak J."/>
            <person name="Lajeunesse T.C."/>
            <person name="Voolstra C.R."/>
        </authorList>
    </citation>
    <scope>NUCLEOTIDE SEQUENCE [LARGE SCALE GENOMIC DNA]</scope>
    <source>
        <strain evidence="8 9">CCMP2467</strain>
    </source>
</reference>
<evidence type="ECO:0000256" key="2">
    <source>
        <dbReference type="ARBA" id="ARBA00004777"/>
    </source>
</evidence>
<evidence type="ECO:0000313" key="8">
    <source>
        <dbReference type="EMBL" id="OLP76230.1"/>
    </source>
</evidence>
<dbReference type="AlphaFoldDB" id="A0A1Q9C047"/>
<accession>A0A1Q9C047</accession>
<keyword evidence="9" id="KW-1185">Reference proteome</keyword>
<comment type="similarity">
    <text evidence="3">Belongs to the methylenetetrahydrofolate reductase family.</text>
</comment>
<keyword evidence="6" id="KW-0560">Oxidoreductase</keyword>
<protein>
    <submittedName>
        <fullName evidence="8">Putative methylenetetrahydrofolate reductase</fullName>
    </submittedName>
</protein>
<evidence type="ECO:0000256" key="7">
    <source>
        <dbReference type="SAM" id="MobiDB-lite"/>
    </source>
</evidence>
<dbReference type="GO" id="GO:0005829">
    <property type="term" value="C:cytosol"/>
    <property type="evidence" value="ECO:0007669"/>
    <property type="project" value="TreeGrafter"/>
</dbReference>
<proteinExistence type="inferred from homology"/>
<dbReference type="Proteomes" id="UP000186817">
    <property type="component" value="Unassembled WGS sequence"/>
</dbReference>
<feature type="region of interest" description="Disordered" evidence="7">
    <location>
        <begin position="180"/>
        <end position="212"/>
    </location>
</feature>
<dbReference type="GO" id="GO:0071949">
    <property type="term" value="F:FAD binding"/>
    <property type="evidence" value="ECO:0007669"/>
    <property type="project" value="TreeGrafter"/>
</dbReference>
<evidence type="ECO:0000256" key="5">
    <source>
        <dbReference type="ARBA" id="ARBA00022827"/>
    </source>
</evidence>
<dbReference type="OrthoDB" id="442618at2759"/>
<feature type="compositionally biased region" description="Low complexity" evidence="7">
    <location>
        <begin position="201"/>
        <end position="212"/>
    </location>
</feature>
<dbReference type="InterPro" id="IPR029041">
    <property type="entry name" value="FAD-linked_oxidoreductase-like"/>
</dbReference>
<dbReference type="SUPFAM" id="SSF51730">
    <property type="entry name" value="FAD-linked oxidoreductase"/>
    <property type="match status" value="1"/>
</dbReference>
<dbReference type="GO" id="GO:0009086">
    <property type="term" value="P:methionine biosynthetic process"/>
    <property type="evidence" value="ECO:0007669"/>
    <property type="project" value="TreeGrafter"/>
</dbReference>
<evidence type="ECO:0000256" key="4">
    <source>
        <dbReference type="ARBA" id="ARBA00022630"/>
    </source>
</evidence>